<accession>A0AA35LMV1</accession>
<evidence type="ECO:0000313" key="1">
    <source>
        <dbReference type="EMBL" id="CAI5798449.1"/>
    </source>
</evidence>
<dbReference type="AlphaFoldDB" id="A0AA35LMV1"/>
<dbReference type="EMBL" id="OX395143">
    <property type="protein sequence ID" value="CAI5798449.1"/>
    <property type="molecule type" value="Genomic_DNA"/>
</dbReference>
<protein>
    <submittedName>
        <fullName evidence="1">Uncharacterized protein</fullName>
    </submittedName>
</protein>
<reference evidence="1" key="1">
    <citation type="submission" date="2022-12" db="EMBL/GenBank/DDBJ databases">
        <authorList>
            <person name="Alioto T."/>
            <person name="Alioto T."/>
            <person name="Gomez Garrido J."/>
        </authorList>
    </citation>
    <scope>NUCLEOTIDE SEQUENCE</scope>
</reference>
<name>A0AA35LMV1_9SAUR</name>
<sequence length="104" mass="12396">MIQLYGFCWNVNWMSYFFIYPIRTAIELEYKRLLLWGVFHTDPLLRHFSLQELIALQSCKNGQWWWIQPVLCPVSCIYSDHPATTFRPEHPRACTLLPRPASSH</sequence>
<dbReference type="Proteomes" id="UP001178461">
    <property type="component" value="Chromosome 16"/>
</dbReference>
<proteinExistence type="predicted"/>
<organism evidence="1 2">
    <name type="scientific">Podarcis lilfordi</name>
    <name type="common">Lilford's wall lizard</name>
    <dbReference type="NCBI Taxonomy" id="74358"/>
    <lineage>
        <taxon>Eukaryota</taxon>
        <taxon>Metazoa</taxon>
        <taxon>Chordata</taxon>
        <taxon>Craniata</taxon>
        <taxon>Vertebrata</taxon>
        <taxon>Euteleostomi</taxon>
        <taxon>Lepidosauria</taxon>
        <taxon>Squamata</taxon>
        <taxon>Bifurcata</taxon>
        <taxon>Unidentata</taxon>
        <taxon>Episquamata</taxon>
        <taxon>Laterata</taxon>
        <taxon>Lacertibaenia</taxon>
        <taxon>Lacertidae</taxon>
        <taxon>Podarcis</taxon>
    </lineage>
</organism>
<keyword evidence="2" id="KW-1185">Reference proteome</keyword>
<gene>
    <name evidence="1" type="ORF">PODLI_1B036510</name>
</gene>
<evidence type="ECO:0000313" key="2">
    <source>
        <dbReference type="Proteomes" id="UP001178461"/>
    </source>
</evidence>